<evidence type="ECO:0000313" key="6">
    <source>
        <dbReference type="EMBL" id="MDQ0439885.1"/>
    </source>
</evidence>
<evidence type="ECO:0000256" key="4">
    <source>
        <dbReference type="SAM" id="MobiDB-lite"/>
    </source>
</evidence>
<dbReference type="InterPro" id="IPR050204">
    <property type="entry name" value="AraC_XylS_family_regulators"/>
</dbReference>
<proteinExistence type="predicted"/>
<dbReference type="Gene3D" id="1.10.10.60">
    <property type="entry name" value="Homeodomain-like"/>
    <property type="match status" value="1"/>
</dbReference>
<dbReference type="SMART" id="SM00342">
    <property type="entry name" value="HTH_ARAC"/>
    <property type="match status" value="1"/>
</dbReference>
<organism evidence="6 7">
    <name type="scientific">Kaistia dalseonensis</name>
    <dbReference type="NCBI Taxonomy" id="410840"/>
    <lineage>
        <taxon>Bacteria</taxon>
        <taxon>Pseudomonadati</taxon>
        <taxon>Pseudomonadota</taxon>
        <taxon>Alphaproteobacteria</taxon>
        <taxon>Hyphomicrobiales</taxon>
        <taxon>Kaistiaceae</taxon>
        <taxon>Kaistia</taxon>
    </lineage>
</organism>
<dbReference type="InterPro" id="IPR018062">
    <property type="entry name" value="HTH_AraC-typ_CS"/>
</dbReference>
<comment type="caution">
    <text evidence="6">The sequence shown here is derived from an EMBL/GenBank/DDBJ whole genome shotgun (WGS) entry which is preliminary data.</text>
</comment>
<dbReference type="Proteomes" id="UP001241603">
    <property type="component" value="Unassembled WGS sequence"/>
</dbReference>
<keyword evidence="2" id="KW-0238">DNA-binding</keyword>
<dbReference type="PANTHER" id="PTHR46796:SF12">
    <property type="entry name" value="HTH-TYPE DNA-BINDING TRANSCRIPTIONAL ACTIVATOR EUTR"/>
    <property type="match status" value="1"/>
</dbReference>
<gene>
    <name evidence="6" type="ORF">QO014_004291</name>
</gene>
<dbReference type="PANTHER" id="PTHR46796">
    <property type="entry name" value="HTH-TYPE TRANSCRIPTIONAL ACTIVATOR RHAS-RELATED"/>
    <property type="match status" value="1"/>
</dbReference>
<evidence type="ECO:0000313" key="7">
    <source>
        <dbReference type="Proteomes" id="UP001241603"/>
    </source>
</evidence>
<feature type="domain" description="HTH araC/xylS-type" evidence="5">
    <location>
        <begin position="254"/>
        <end position="355"/>
    </location>
</feature>
<evidence type="ECO:0000256" key="3">
    <source>
        <dbReference type="ARBA" id="ARBA00023163"/>
    </source>
</evidence>
<dbReference type="RefSeq" id="WP_266350767.1">
    <property type="nucleotide sequence ID" value="NZ_JAPKNG010000006.1"/>
</dbReference>
<reference evidence="6 7" key="1">
    <citation type="submission" date="2023-07" db="EMBL/GenBank/DDBJ databases">
        <title>Genomic Encyclopedia of Type Strains, Phase IV (KMG-IV): sequencing the most valuable type-strain genomes for metagenomic binning, comparative biology and taxonomic classification.</title>
        <authorList>
            <person name="Goeker M."/>
        </authorList>
    </citation>
    <scope>NUCLEOTIDE SEQUENCE [LARGE SCALE GENOMIC DNA]</scope>
    <source>
        <strain evidence="6 7">B6-8</strain>
    </source>
</reference>
<sequence length="358" mass="39535">MNDETAVDQARTNPEIQFPKNRRSDSRQISWLPSLWAAASDSALEGSALRNIGILTNATYSDVSEQEGALKGWEQRYLQIGNGRFEGSASSLDFGRVSIGEERLNVEVAQTSTPPQGTLVLILHPSVVAPRMNGQSRSAQIFFHRGGNVLDIAMSPANCRGYYLIAEEALMPDLDFRRVEPITAVAAYPGTNGLADWALSVLSSAPTTMRQSPGAMEQVLPGMIKDRVWEVCSRMVATEPDKRPRETYSYSLFKRAQSRVMDDPDQTLGVSDIAAYLNVPEHVLRGAFLDATGVTPRAWLRLCRLDRARRAILRSGETPRTVAQIAMEAGFFHLGRFSAYYSQVFDETPFDTVKGLLG</sequence>
<evidence type="ECO:0000256" key="1">
    <source>
        <dbReference type="ARBA" id="ARBA00023015"/>
    </source>
</evidence>
<dbReference type="PROSITE" id="PS01124">
    <property type="entry name" value="HTH_ARAC_FAMILY_2"/>
    <property type="match status" value="1"/>
</dbReference>
<keyword evidence="7" id="KW-1185">Reference proteome</keyword>
<keyword evidence="3" id="KW-0804">Transcription</keyword>
<dbReference type="Pfam" id="PF12833">
    <property type="entry name" value="HTH_18"/>
    <property type="match status" value="1"/>
</dbReference>
<evidence type="ECO:0000259" key="5">
    <source>
        <dbReference type="PROSITE" id="PS01124"/>
    </source>
</evidence>
<protein>
    <submittedName>
        <fullName evidence="6">AraC family ethanolamine operon transcriptional activator</fullName>
    </submittedName>
</protein>
<evidence type="ECO:0000256" key="2">
    <source>
        <dbReference type="ARBA" id="ARBA00023125"/>
    </source>
</evidence>
<dbReference type="PROSITE" id="PS00041">
    <property type="entry name" value="HTH_ARAC_FAMILY_1"/>
    <property type="match status" value="1"/>
</dbReference>
<name>A0ABU0HDS8_9HYPH</name>
<dbReference type="InterPro" id="IPR018060">
    <property type="entry name" value="HTH_AraC"/>
</dbReference>
<feature type="region of interest" description="Disordered" evidence="4">
    <location>
        <begin position="1"/>
        <end position="23"/>
    </location>
</feature>
<keyword evidence="1" id="KW-0805">Transcription regulation</keyword>
<accession>A0ABU0HDS8</accession>
<dbReference type="EMBL" id="JAUSVO010000006">
    <property type="protein sequence ID" value="MDQ0439885.1"/>
    <property type="molecule type" value="Genomic_DNA"/>
</dbReference>